<organism evidence="1 2">
    <name type="scientific">Caballeronia grimmiae</name>
    <dbReference type="NCBI Taxonomy" id="1071679"/>
    <lineage>
        <taxon>Bacteria</taxon>
        <taxon>Pseudomonadati</taxon>
        <taxon>Pseudomonadota</taxon>
        <taxon>Betaproteobacteria</taxon>
        <taxon>Burkholderiales</taxon>
        <taxon>Burkholderiaceae</taxon>
        <taxon>Caballeronia</taxon>
    </lineage>
</organism>
<name>A0A069NS33_9BURK</name>
<proteinExistence type="predicted"/>
<evidence type="ECO:0000313" key="1">
    <source>
        <dbReference type="EMBL" id="KDR31062.1"/>
    </source>
</evidence>
<dbReference type="eggNOG" id="ENOG5033DQU">
    <property type="taxonomic scope" value="Bacteria"/>
</dbReference>
<dbReference type="AlphaFoldDB" id="A0A069NS33"/>
<dbReference type="STRING" id="1071679.BG57_13750"/>
<comment type="caution">
    <text evidence="1">The sequence shown here is derived from an EMBL/GenBank/DDBJ whole genome shotgun (WGS) entry which is preliminary data.</text>
</comment>
<accession>A0A069NS33</accession>
<dbReference type="EMBL" id="JFHE01000024">
    <property type="protein sequence ID" value="KDR31062.1"/>
    <property type="molecule type" value="Genomic_DNA"/>
</dbReference>
<reference evidence="1 2" key="1">
    <citation type="submission" date="2014-03" db="EMBL/GenBank/DDBJ databases">
        <title>Draft Genome Sequences of Four Burkholderia Strains.</title>
        <authorList>
            <person name="Liu X.Y."/>
            <person name="Li C.X."/>
            <person name="Xu J.H."/>
        </authorList>
    </citation>
    <scope>NUCLEOTIDE SEQUENCE [LARGE SCALE GENOMIC DNA]</scope>
    <source>
        <strain evidence="1 2">R27</strain>
    </source>
</reference>
<sequence length="133" mass="14554">MMKFPRVFYADRSSANAGAKAALQRHATRVLRRVAQDLRLPAHAHEIVTDTRRGNAEVRVSLRTETLFVDVLERQGGSGVALSFRTRRGRSDLTGGGENHVALTQLETPAGYRAMLDGLRLAGGIDLKCGGRR</sequence>
<gene>
    <name evidence="1" type="ORF">BG57_13750</name>
</gene>
<dbReference type="Proteomes" id="UP000027439">
    <property type="component" value="Unassembled WGS sequence"/>
</dbReference>
<protein>
    <submittedName>
        <fullName evidence="1">Uncharacterized protein</fullName>
    </submittedName>
</protein>
<evidence type="ECO:0000313" key="2">
    <source>
        <dbReference type="Proteomes" id="UP000027439"/>
    </source>
</evidence>